<name>A0A9P8A3D3_MORAP</name>
<dbReference type="EMBL" id="JAIFTL010000166">
    <property type="protein sequence ID" value="KAG9322095.1"/>
    <property type="molecule type" value="Genomic_DNA"/>
</dbReference>
<dbReference type="AlphaFoldDB" id="A0A9P8A3D3"/>
<sequence>MGAHPTTGHHSEQSSSPGRKHAAHGPTMQSTFKTDPNAHSQQHGSENAEAKKQHHNANKKSAGSPS</sequence>
<accession>A0A9P8A3D3</accession>
<evidence type="ECO:0000313" key="2">
    <source>
        <dbReference type="EMBL" id="KAG9322095.1"/>
    </source>
</evidence>
<evidence type="ECO:0000313" key="3">
    <source>
        <dbReference type="Proteomes" id="UP000717515"/>
    </source>
</evidence>
<protein>
    <submittedName>
        <fullName evidence="2">Uncharacterized protein</fullName>
    </submittedName>
</protein>
<organism evidence="2 3">
    <name type="scientific">Mortierella alpina</name>
    <name type="common">Oleaginous fungus</name>
    <name type="synonym">Mortierella renispora</name>
    <dbReference type="NCBI Taxonomy" id="64518"/>
    <lineage>
        <taxon>Eukaryota</taxon>
        <taxon>Fungi</taxon>
        <taxon>Fungi incertae sedis</taxon>
        <taxon>Mucoromycota</taxon>
        <taxon>Mortierellomycotina</taxon>
        <taxon>Mortierellomycetes</taxon>
        <taxon>Mortierellales</taxon>
        <taxon>Mortierellaceae</taxon>
        <taxon>Mortierella</taxon>
    </lineage>
</organism>
<proteinExistence type="predicted"/>
<feature type="compositionally biased region" description="Polar residues" evidence="1">
    <location>
        <begin position="27"/>
        <end position="45"/>
    </location>
</feature>
<reference evidence="2" key="1">
    <citation type="submission" date="2021-07" db="EMBL/GenBank/DDBJ databases">
        <title>Draft genome of Mortierella alpina, strain LL118, isolated from an aspen leaf litter sample.</title>
        <authorList>
            <person name="Yang S."/>
            <person name="Vinatzer B.A."/>
        </authorList>
    </citation>
    <scope>NUCLEOTIDE SEQUENCE</scope>
    <source>
        <strain evidence="2">LL118</strain>
    </source>
</reference>
<dbReference type="Proteomes" id="UP000717515">
    <property type="component" value="Unassembled WGS sequence"/>
</dbReference>
<evidence type="ECO:0000256" key="1">
    <source>
        <dbReference type="SAM" id="MobiDB-lite"/>
    </source>
</evidence>
<feature type="region of interest" description="Disordered" evidence="1">
    <location>
        <begin position="1"/>
        <end position="66"/>
    </location>
</feature>
<gene>
    <name evidence="2" type="ORF">KVV02_005579</name>
</gene>
<comment type="caution">
    <text evidence="2">The sequence shown here is derived from an EMBL/GenBank/DDBJ whole genome shotgun (WGS) entry which is preliminary data.</text>
</comment>